<name>A0A1H6B742_9SPHI</name>
<sequence length="245" mass="27444">MSNDSSTVKPYNQQDGKKEQVADMFNNISKTYDMLNRFMTMGIDTIWRKKAIRSLAPLKPQYILDVATGTGDFAIDSIKILNPKKIIGVDISQGMLDVAKEKIAKKGLQDQFEVTLGDSENLPFADDTFDAVTVAFGVRNFENLEKGLSDIRRVLKPGGKAIVLELSNPTAFPIKQLFNIYFHKITPAMGKLISKDNRAYEYLPESVAKFPDGERFAAITKQVGFSKCTVRPQTFGFCTIYECDK</sequence>
<dbReference type="Pfam" id="PF01209">
    <property type="entry name" value="Ubie_methyltran"/>
    <property type="match status" value="1"/>
</dbReference>
<dbReference type="InterPro" id="IPR023576">
    <property type="entry name" value="UbiE/COQ5_MeTrFase_CS"/>
</dbReference>
<dbReference type="Proteomes" id="UP000236731">
    <property type="component" value="Unassembled WGS sequence"/>
</dbReference>
<dbReference type="PANTHER" id="PTHR43591">
    <property type="entry name" value="METHYLTRANSFERASE"/>
    <property type="match status" value="1"/>
</dbReference>
<keyword evidence="2 5" id="KW-0489">Methyltransferase</keyword>
<comment type="pathway">
    <text evidence="5">Quinol/quinone metabolism; menaquinone biosynthesis; menaquinol from 1,4-dihydroxy-2-naphthoate: step 2/2.</text>
</comment>
<protein>
    <recommendedName>
        <fullName evidence="5">Demethylmenaquinone methyltransferase</fullName>
        <ecNumber evidence="5">2.1.1.163</ecNumber>
    </recommendedName>
</protein>
<dbReference type="GO" id="GO:0032259">
    <property type="term" value="P:methylation"/>
    <property type="evidence" value="ECO:0007669"/>
    <property type="project" value="UniProtKB-KW"/>
</dbReference>
<evidence type="ECO:0000313" key="7">
    <source>
        <dbReference type="Proteomes" id="UP000236731"/>
    </source>
</evidence>
<dbReference type="HAMAP" id="MF_01813">
    <property type="entry name" value="MenG_UbiE_methyltr"/>
    <property type="match status" value="1"/>
</dbReference>
<dbReference type="NCBIfam" id="TIGR01934">
    <property type="entry name" value="MenG_MenH_UbiE"/>
    <property type="match status" value="1"/>
</dbReference>
<evidence type="ECO:0000256" key="4">
    <source>
        <dbReference type="ARBA" id="ARBA00022691"/>
    </source>
</evidence>
<keyword evidence="1 5" id="KW-0474">Menaquinone biosynthesis</keyword>
<dbReference type="UniPathway" id="UPA00079">
    <property type="reaction ID" value="UER00169"/>
</dbReference>
<dbReference type="GO" id="GO:0043770">
    <property type="term" value="F:demethylmenaquinone methyltransferase activity"/>
    <property type="evidence" value="ECO:0007669"/>
    <property type="project" value="UniProtKB-UniRule"/>
</dbReference>
<keyword evidence="3 5" id="KW-0808">Transferase</keyword>
<gene>
    <name evidence="5" type="primary">menG</name>
    <name evidence="6" type="ORF">SAMN05421877_109180</name>
</gene>
<dbReference type="RefSeq" id="WP_103907080.1">
    <property type="nucleotide sequence ID" value="NZ_CP049246.1"/>
</dbReference>
<accession>A0A1H6B742</accession>
<comment type="similarity">
    <text evidence="5">Belongs to the class I-like SAM-binding methyltransferase superfamily. MenG/UbiE family.</text>
</comment>
<dbReference type="EMBL" id="FNUT01000009">
    <property type="protein sequence ID" value="SEG55946.1"/>
    <property type="molecule type" value="Genomic_DNA"/>
</dbReference>
<dbReference type="InterPro" id="IPR029063">
    <property type="entry name" value="SAM-dependent_MTases_sf"/>
</dbReference>
<dbReference type="AlphaFoldDB" id="A0A1H6B742"/>
<dbReference type="SUPFAM" id="SSF53335">
    <property type="entry name" value="S-adenosyl-L-methionine-dependent methyltransferases"/>
    <property type="match status" value="1"/>
</dbReference>
<feature type="binding site" evidence="5">
    <location>
        <begin position="118"/>
        <end position="119"/>
    </location>
    <ligand>
        <name>S-adenosyl-L-methionine</name>
        <dbReference type="ChEBI" id="CHEBI:59789"/>
    </ligand>
</feature>
<evidence type="ECO:0000256" key="2">
    <source>
        <dbReference type="ARBA" id="ARBA00022603"/>
    </source>
</evidence>
<evidence type="ECO:0000313" key="6">
    <source>
        <dbReference type="EMBL" id="SEG55946.1"/>
    </source>
</evidence>
<evidence type="ECO:0000256" key="3">
    <source>
        <dbReference type="ARBA" id="ARBA00022679"/>
    </source>
</evidence>
<dbReference type="PROSITE" id="PS51608">
    <property type="entry name" value="SAM_MT_UBIE"/>
    <property type="match status" value="1"/>
</dbReference>
<comment type="function">
    <text evidence="5">Methyltransferase required for the conversion of demethylmenaquinol (DMKH2) to menaquinol (MKH2).</text>
</comment>
<proteinExistence type="inferred from homology"/>
<dbReference type="PANTHER" id="PTHR43591:SF24">
    <property type="entry name" value="2-METHOXY-6-POLYPRENYL-1,4-BENZOQUINOL METHYLASE, MITOCHONDRIAL"/>
    <property type="match status" value="1"/>
</dbReference>
<comment type="catalytic activity">
    <reaction evidence="5">
        <text>a 2-demethylmenaquinol + S-adenosyl-L-methionine = a menaquinol + S-adenosyl-L-homocysteine + H(+)</text>
        <dbReference type="Rhea" id="RHEA:42640"/>
        <dbReference type="Rhea" id="RHEA-COMP:9539"/>
        <dbReference type="Rhea" id="RHEA-COMP:9563"/>
        <dbReference type="ChEBI" id="CHEBI:15378"/>
        <dbReference type="ChEBI" id="CHEBI:18151"/>
        <dbReference type="ChEBI" id="CHEBI:55437"/>
        <dbReference type="ChEBI" id="CHEBI:57856"/>
        <dbReference type="ChEBI" id="CHEBI:59789"/>
        <dbReference type="EC" id="2.1.1.163"/>
    </reaction>
</comment>
<dbReference type="NCBIfam" id="NF001244">
    <property type="entry name" value="PRK00216.1-5"/>
    <property type="match status" value="1"/>
</dbReference>
<dbReference type="PROSITE" id="PS01184">
    <property type="entry name" value="UBIE_2"/>
    <property type="match status" value="1"/>
</dbReference>
<organism evidence="6 7">
    <name type="scientific">Sphingobacterium lactis</name>
    <dbReference type="NCBI Taxonomy" id="797291"/>
    <lineage>
        <taxon>Bacteria</taxon>
        <taxon>Pseudomonadati</taxon>
        <taxon>Bacteroidota</taxon>
        <taxon>Sphingobacteriia</taxon>
        <taxon>Sphingobacteriales</taxon>
        <taxon>Sphingobacteriaceae</taxon>
        <taxon>Sphingobacterium</taxon>
    </lineage>
</organism>
<dbReference type="GO" id="GO:0009234">
    <property type="term" value="P:menaquinone biosynthetic process"/>
    <property type="evidence" value="ECO:0007669"/>
    <property type="project" value="UniProtKB-UniRule"/>
</dbReference>
<dbReference type="OrthoDB" id="9808140at2"/>
<dbReference type="EC" id="2.1.1.163" evidence="5"/>
<evidence type="ECO:0000256" key="1">
    <source>
        <dbReference type="ARBA" id="ARBA00022428"/>
    </source>
</evidence>
<feature type="binding site" evidence="5">
    <location>
        <position position="90"/>
    </location>
    <ligand>
        <name>S-adenosyl-L-methionine</name>
        <dbReference type="ChEBI" id="CHEBI:59789"/>
    </ligand>
</feature>
<dbReference type="Gene3D" id="3.40.50.150">
    <property type="entry name" value="Vaccinia Virus protein VP39"/>
    <property type="match status" value="1"/>
</dbReference>
<feature type="binding site" evidence="5">
    <location>
        <position position="70"/>
    </location>
    <ligand>
        <name>S-adenosyl-L-methionine</name>
        <dbReference type="ChEBI" id="CHEBI:59789"/>
    </ligand>
</feature>
<keyword evidence="7" id="KW-1185">Reference proteome</keyword>
<reference evidence="7" key="1">
    <citation type="submission" date="2016-10" db="EMBL/GenBank/DDBJ databases">
        <authorList>
            <person name="Varghese N."/>
            <person name="Submissions S."/>
        </authorList>
    </citation>
    <scope>NUCLEOTIDE SEQUENCE [LARGE SCALE GENOMIC DNA]</scope>
    <source>
        <strain evidence="7">DSM 22361</strain>
    </source>
</reference>
<keyword evidence="4 5" id="KW-0949">S-adenosyl-L-methionine</keyword>
<evidence type="ECO:0000256" key="5">
    <source>
        <dbReference type="HAMAP-Rule" id="MF_01813"/>
    </source>
</evidence>
<comment type="caution">
    <text evidence="5">Lacks conserved residue(s) required for the propagation of feature annotation.</text>
</comment>
<dbReference type="CDD" id="cd02440">
    <property type="entry name" value="AdoMet_MTases"/>
    <property type="match status" value="1"/>
</dbReference>
<dbReference type="InterPro" id="IPR004033">
    <property type="entry name" value="UbiE/COQ5_MeTrFase"/>
</dbReference>